<dbReference type="GO" id="GO:0004309">
    <property type="term" value="F:exopolyphosphatase activity"/>
    <property type="evidence" value="ECO:0007669"/>
    <property type="project" value="TreeGrafter"/>
</dbReference>
<evidence type="ECO:0000256" key="6">
    <source>
        <dbReference type="ARBA" id="ARBA00022723"/>
    </source>
</evidence>
<dbReference type="GO" id="GO:0008254">
    <property type="term" value="F:3'-nucleotidase activity"/>
    <property type="evidence" value="ECO:0007669"/>
    <property type="project" value="TreeGrafter"/>
</dbReference>
<dbReference type="InterPro" id="IPR002828">
    <property type="entry name" value="SurE-like_Pase/nucleotidase"/>
</dbReference>
<dbReference type="Proteomes" id="UP000199347">
    <property type="component" value="Unassembled WGS sequence"/>
</dbReference>
<dbReference type="InterPro" id="IPR030048">
    <property type="entry name" value="SurE"/>
</dbReference>
<gene>
    <name evidence="9" type="primary">surE</name>
    <name evidence="11" type="ORF">SAMN03080610_03436</name>
</gene>
<keyword evidence="6 9" id="KW-0479">Metal-binding</keyword>
<protein>
    <recommendedName>
        <fullName evidence="9">5'-nucleotidase SurE</fullName>
        <ecNumber evidence="9">3.1.3.5</ecNumber>
    </recommendedName>
    <alternativeName>
        <fullName evidence="9">Nucleoside 5'-monophosphate phosphohydrolase</fullName>
    </alternativeName>
</protein>
<dbReference type="HAMAP" id="MF_00060">
    <property type="entry name" value="SurE"/>
    <property type="match status" value="1"/>
</dbReference>
<keyword evidence="7 9" id="KW-0547">Nucleotide-binding</keyword>
<dbReference type="OrthoDB" id="9780815at2"/>
<dbReference type="Pfam" id="PF01975">
    <property type="entry name" value="SurE"/>
    <property type="match status" value="1"/>
</dbReference>
<accession>A0A1G5P916</accession>
<dbReference type="FunFam" id="3.40.1210.10:FF:000001">
    <property type="entry name" value="5'/3'-nucleotidase SurE"/>
    <property type="match status" value="1"/>
</dbReference>
<comment type="subcellular location">
    <subcellularLocation>
        <location evidence="3 9">Cytoplasm</location>
    </subcellularLocation>
</comment>
<dbReference type="GO" id="GO:0000166">
    <property type="term" value="F:nucleotide binding"/>
    <property type="evidence" value="ECO:0007669"/>
    <property type="project" value="UniProtKB-KW"/>
</dbReference>
<evidence type="ECO:0000313" key="12">
    <source>
        <dbReference type="Proteomes" id="UP000199347"/>
    </source>
</evidence>
<evidence type="ECO:0000256" key="5">
    <source>
        <dbReference type="ARBA" id="ARBA00022490"/>
    </source>
</evidence>
<dbReference type="PANTHER" id="PTHR30457:SF12">
    <property type="entry name" value="5'_3'-NUCLEOTIDASE SURE"/>
    <property type="match status" value="1"/>
</dbReference>
<feature type="domain" description="Survival protein SurE-like phosphatase/nucleotidase" evidence="10">
    <location>
        <begin position="3"/>
        <end position="186"/>
    </location>
</feature>
<proteinExistence type="inferred from homology"/>
<keyword evidence="12" id="KW-1185">Reference proteome</keyword>
<dbReference type="GO" id="GO:0008253">
    <property type="term" value="F:5'-nucleotidase activity"/>
    <property type="evidence" value="ECO:0007669"/>
    <property type="project" value="UniProtKB-UniRule"/>
</dbReference>
<evidence type="ECO:0000256" key="7">
    <source>
        <dbReference type="ARBA" id="ARBA00022741"/>
    </source>
</evidence>
<dbReference type="SUPFAM" id="SSF64167">
    <property type="entry name" value="SurE-like"/>
    <property type="match status" value="1"/>
</dbReference>
<sequence>MKILVTNDDGIHAPGLKVAEEIARALSDDVWVVAPETDQSGVAHALTLSDPLRLREVDERHFAVRGTPTDCVIMASKVVIGEKPDLVISGVNRGQNIADDVSYSGTVAGAIEGTILGIRSFALSQAFGADTIDDPRWDCARAHAPGIIERVLGLQLPSGVLINVNFPNRSAEDVSGVLLTRQGKRAADWMHIDERRDGRGRPYFWIAFKHSKMEPPPETDLAALAQGYISVTPLSLDMTDEPARQELTRHFTAPSGANRASS</sequence>
<dbReference type="Gene3D" id="3.40.1210.10">
    <property type="entry name" value="Survival protein SurE-like phosphatase/nucleotidase"/>
    <property type="match status" value="1"/>
</dbReference>
<dbReference type="STRING" id="1120955.SAMN03080610_03436"/>
<comment type="cofactor">
    <cofactor evidence="9">
        <name>a divalent metal cation</name>
        <dbReference type="ChEBI" id="CHEBI:60240"/>
    </cofactor>
    <text evidence="9">Binds 1 divalent metal cation per subunit.</text>
</comment>
<evidence type="ECO:0000256" key="3">
    <source>
        <dbReference type="ARBA" id="ARBA00004496"/>
    </source>
</evidence>
<comment type="function">
    <text evidence="9">Nucleotidase that shows phosphatase activity on nucleoside 5'-monophosphates.</text>
</comment>
<feature type="binding site" evidence="9">
    <location>
        <position position="92"/>
    </location>
    <ligand>
        <name>a divalent metal cation</name>
        <dbReference type="ChEBI" id="CHEBI:60240"/>
    </ligand>
</feature>
<dbReference type="NCBIfam" id="TIGR00087">
    <property type="entry name" value="surE"/>
    <property type="match status" value="1"/>
</dbReference>
<dbReference type="PANTHER" id="PTHR30457">
    <property type="entry name" value="5'-NUCLEOTIDASE SURE"/>
    <property type="match status" value="1"/>
</dbReference>
<dbReference type="AlphaFoldDB" id="A0A1G5P916"/>
<evidence type="ECO:0000256" key="9">
    <source>
        <dbReference type="HAMAP-Rule" id="MF_00060"/>
    </source>
</evidence>
<evidence type="ECO:0000256" key="8">
    <source>
        <dbReference type="ARBA" id="ARBA00022801"/>
    </source>
</evidence>
<dbReference type="NCBIfam" id="NF001490">
    <property type="entry name" value="PRK00346.1-4"/>
    <property type="match status" value="1"/>
</dbReference>
<feature type="binding site" evidence="9">
    <location>
        <position position="9"/>
    </location>
    <ligand>
        <name>a divalent metal cation</name>
        <dbReference type="ChEBI" id="CHEBI:60240"/>
    </ligand>
</feature>
<keyword evidence="5 9" id="KW-0963">Cytoplasm</keyword>
<organism evidence="11 12">
    <name type="scientific">Afifella marina DSM 2698</name>
    <dbReference type="NCBI Taxonomy" id="1120955"/>
    <lineage>
        <taxon>Bacteria</taxon>
        <taxon>Pseudomonadati</taxon>
        <taxon>Pseudomonadota</taxon>
        <taxon>Alphaproteobacteria</taxon>
        <taxon>Hyphomicrobiales</taxon>
        <taxon>Afifellaceae</taxon>
        <taxon>Afifella</taxon>
    </lineage>
</organism>
<dbReference type="RefSeq" id="WP_092816143.1">
    <property type="nucleotide sequence ID" value="NZ_FMVW01000010.1"/>
</dbReference>
<evidence type="ECO:0000256" key="4">
    <source>
        <dbReference type="ARBA" id="ARBA00011062"/>
    </source>
</evidence>
<dbReference type="GO" id="GO:0046872">
    <property type="term" value="F:metal ion binding"/>
    <property type="evidence" value="ECO:0007669"/>
    <property type="project" value="UniProtKB-UniRule"/>
</dbReference>
<keyword evidence="8 9" id="KW-0378">Hydrolase</keyword>
<evidence type="ECO:0000256" key="1">
    <source>
        <dbReference type="ARBA" id="ARBA00000815"/>
    </source>
</evidence>
<comment type="similarity">
    <text evidence="4 9">Belongs to the SurE nucleotidase family.</text>
</comment>
<reference evidence="11 12" key="1">
    <citation type="submission" date="2016-10" db="EMBL/GenBank/DDBJ databases">
        <authorList>
            <person name="de Groot N.N."/>
        </authorList>
    </citation>
    <scope>NUCLEOTIDE SEQUENCE [LARGE SCALE GENOMIC DNA]</scope>
    <source>
        <strain evidence="11 12">DSM 2698</strain>
    </source>
</reference>
<dbReference type="EMBL" id="FMVW01000010">
    <property type="protein sequence ID" value="SCZ45490.1"/>
    <property type="molecule type" value="Genomic_DNA"/>
</dbReference>
<evidence type="ECO:0000313" key="11">
    <source>
        <dbReference type="EMBL" id="SCZ45490.1"/>
    </source>
</evidence>
<name>A0A1G5P916_AFIMA</name>
<dbReference type="EC" id="3.1.3.5" evidence="9"/>
<dbReference type="GO" id="GO:0005737">
    <property type="term" value="C:cytoplasm"/>
    <property type="evidence" value="ECO:0007669"/>
    <property type="project" value="UniProtKB-SubCell"/>
</dbReference>
<evidence type="ECO:0000259" key="10">
    <source>
        <dbReference type="Pfam" id="PF01975"/>
    </source>
</evidence>
<comment type="cofactor">
    <cofactor evidence="2">
        <name>Mg(2+)</name>
        <dbReference type="ChEBI" id="CHEBI:18420"/>
    </cofactor>
</comment>
<dbReference type="InterPro" id="IPR036523">
    <property type="entry name" value="SurE-like_sf"/>
</dbReference>
<evidence type="ECO:0000256" key="2">
    <source>
        <dbReference type="ARBA" id="ARBA00001946"/>
    </source>
</evidence>
<feature type="binding site" evidence="9">
    <location>
        <position position="40"/>
    </location>
    <ligand>
        <name>a divalent metal cation</name>
        <dbReference type="ChEBI" id="CHEBI:60240"/>
    </ligand>
</feature>
<feature type="binding site" evidence="9">
    <location>
        <position position="8"/>
    </location>
    <ligand>
        <name>a divalent metal cation</name>
        <dbReference type="ChEBI" id="CHEBI:60240"/>
    </ligand>
</feature>
<comment type="catalytic activity">
    <reaction evidence="1 9">
        <text>a ribonucleoside 5'-phosphate + H2O = a ribonucleoside + phosphate</text>
        <dbReference type="Rhea" id="RHEA:12484"/>
        <dbReference type="ChEBI" id="CHEBI:15377"/>
        <dbReference type="ChEBI" id="CHEBI:18254"/>
        <dbReference type="ChEBI" id="CHEBI:43474"/>
        <dbReference type="ChEBI" id="CHEBI:58043"/>
        <dbReference type="EC" id="3.1.3.5"/>
    </reaction>
</comment>